<evidence type="ECO:0000256" key="6">
    <source>
        <dbReference type="SAM" id="Phobius"/>
    </source>
</evidence>
<evidence type="ECO:0008006" key="9">
    <source>
        <dbReference type="Google" id="ProtNLM"/>
    </source>
</evidence>
<evidence type="ECO:0000256" key="1">
    <source>
        <dbReference type="ARBA" id="ARBA00004651"/>
    </source>
</evidence>
<feature type="transmembrane region" description="Helical" evidence="6">
    <location>
        <begin position="96"/>
        <end position="115"/>
    </location>
</feature>
<evidence type="ECO:0000313" key="8">
    <source>
        <dbReference type="Proteomes" id="UP001314903"/>
    </source>
</evidence>
<comment type="subcellular location">
    <subcellularLocation>
        <location evidence="1">Cell membrane</location>
        <topology evidence="1">Multi-pass membrane protein</topology>
    </subcellularLocation>
</comment>
<evidence type="ECO:0000256" key="3">
    <source>
        <dbReference type="ARBA" id="ARBA00022692"/>
    </source>
</evidence>
<evidence type="ECO:0000256" key="2">
    <source>
        <dbReference type="ARBA" id="ARBA00022475"/>
    </source>
</evidence>
<keyword evidence="5 6" id="KW-0472">Membrane</keyword>
<name>A0ABS4KJM2_9FIRM</name>
<keyword evidence="2" id="KW-1003">Cell membrane</keyword>
<protein>
    <recommendedName>
        <fullName evidence="9">ATP synthase I chain</fullName>
    </recommendedName>
</protein>
<feature type="transmembrane region" description="Helical" evidence="6">
    <location>
        <begin position="12"/>
        <end position="32"/>
    </location>
</feature>
<dbReference type="EMBL" id="JAGGLI010000019">
    <property type="protein sequence ID" value="MBP2027985.1"/>
    <property type="molecule type" value="Genomic_DNA"/>
</dbReference>
<keyword evidence="4 6" id="KW-1133">Transmembrane helix</keyword>
<gene>
    <name evidence="7" type="ORF">J2Z35_001784</name>
</gene>
<evidence type="ECO:0000256" key="4">
    <source>
        <dbReference type="ARBA" id="ARBA00022989"/>
    </source>
</evidence>
<accession>A0ABS4KJM2</accession>
<reference evidence="7 8" key="1">
    <citation type="submission" date="2021-03" db="EMBL/GenBank/DDBJ databases">
        <title>Genomic Encyclopedia of Type Strains, Phase IV (KMG-IV): sequencing the most valuable type-strain genomes for metagenomic binning, comparative biology and taxonomic classification.</title>
        <authorList>
            <person name="Goeker M."/>
        </authorList>
    </citation>
    <scope>NUCLEOTIDE SEQUENCE [LARGE SCALE GENOMIC DNA]</scope>
    <source>
        <strain evidence="7 8">DSM 27512</strain>
    </source>
</reference>
<keyword evidence="8" id="KW-1185">Reference proteome</keyword>
<keyword evidence="3 6" id="KW-0812">Transmembrane</keyword>
<dbReference type="Proteomes" id="UP001314903">
    <property type="component" value="Unassembled WGS sequence"/>
</dbReference>
<comment type="caution">
    <text evidence="7">The sequence shown here is derived from an EMBL/GenBank/DDBJ whole genome shotgun (WGS) entry which is preliminary data.</text>
</comment>
<dbReference type="Pfam" id="PF03899">
    <property type="entry name" value="ATP-synt_I"/>
    <property type="match status" value="1"/>
</dbReference>
<organism evidence="7 8">
    <name type="scientific">Acetoanaerobium pronyense</name>
    <dbReference type="NCBI Taxonomy" id="1482736"/>
    <lineage>
        <taxon>Bacteria</taxon>
        <taxon>Bacillati</taxon>
        <taxon>Bacillota</taxon>
        <taxon>Clostridia</taxon>
        <taxon>Peptostreptococcales</taxon>
        <taxon>Filifactoraceae</taxon>
        <taxon>Acetoanaerobium</taxon>
    </lineage>
</organism>
<feature type="transmembrane region" description="Helical" evidence="6">
    <location>
        <begin position="38"/>
        <end position="58"/>
    </location>
</feature>
<evidence type="ECO:0000313" key="7">
    <source>
        <dbReference type="EMBL" id="MBP2027985.1"/>
    </source>
</evidence>
<evidence type="ECO:0000256" key="5">
    <source>
        <dbReference type="ARBA" id="ARBA00023136"/>
    </source>
</evidence>
<feature type="transmembrane region" description="Helical" evidence="6">
    <location>
        <begin position="70"/>
        <end position="90"/>
    </location>
</feature>
<sequence>MDVTLKETIKVAKGVFLLSLLYVFIALVFGFLDKALLYGIFFGSVFTVLNFRLLSLSIKKSVTLDPSKAMVYAGRNYIVRLVLTGVVLLVSVKADYINVIGTIIPMFFPKFIILYQNTRKGGI</sequence>
<dbReference type="RefSeq" id="WP_209661044.1">
    <property type="nucleotide sequence ID" value="NZ_JAGGLI010000019.1"/>
</dbReference>
<dbReference type="InterPro" id="IPR005598">
    <property type="entry name" value="ATP_synth_I"/>
</dbReference>
<proteinExistence type="predicted"/>